<dbReference type="PANTHER" id="PTHR45949:SF2">
    <property type="entry name" value="SORTING NEXIN-4"/>
    <property type="match status" value="1"/>
</dbReference>
<feature type="non-terminal residue" evidence="6">
    <location>
        <position position="1"/>
    </location>
</feature>
<reference evidence="6" key="1">
    <citation type="submission" date="2022-08" db="EMBL/GenBank/DDBJ databases">
        <authorList>
            <consortium name="DOE Joint Genome Institute"/>
            <person name="Min B."/>
            <person name="Riley R."/>
            <person name="Sierra-Patev S."/>
            <person name="Naranjo-Ortiz M."/>
            <person name="Looney B."/>
            <person name="Konkel Z."/>
            <person name="Slot J.C."/>
            <person name="Sakamoto Y."/>
            <person name="Steenwyk J.L."/>
            <person name="Rokas A."/>
            <person name="Carro J."/>
            <person name="Camarero S."/>
            <person name="Ferreira P."/>
            <person name="Molpeceres G."/>
            <person name="Ruiz-Duenas F.J."/>
            <person name="Serrano A."/>
            <person name="Henrissat B."/>
            <person name="Drula E."/>
            <person name="Hughes K.W."/>
            <person name="Mata J.L."/>
            <person name="Ishikawa N.K."/>
            <person name="Vargas-Isla R."/>
            <person name="Ushijima S."/>
            <person name="Smith C.A."/>
            <person name="Ahrendt S."/>
            <person name="Andreopoulos W."/>
            <person name="He G."/>
            <person name="Labutti K."/>
            <person name="Lipzen A."/>
            <person name="Ng V."/>
            <person name="Sandor L."/>
            <person name="Barry K."/>
            <person name="Martinez A.T."/>
            <person name="Xiao Y."/>
            <person name="Gibbons J.G."/>
            <person name="Terashima K."/>
            <person name="Hibbett D.S."/>
            <person name="Grigoriev I.V."/>
        </authorList>
    </citation>
    <scope>NUCLEOTIDE SEQUENCE</scope>
    <source>
        <strain evidence="6">TFB10827</strain>
    </source>
</reference>
<organism evidence="6 7">
    <name type="scientific">Lentinula boryana</name>
    <dbReference type="NCBI Taxonomy" id="40481"/>
    <lineage>
        <taxon>Eukaryota</taxon>
        <taxon>Fungi</taxon>
        <taxon>Dikarya</taxon>
        <taxon>Basidiomycota</taxon>
        <taxon>Agaricomycotina</taxon>
        <taxon>Agaricomycetes</taxon>
        <taxon>Agaricomycetidae</taxon>
        <taxon>Agaricales</taxon>
        <taxon>Marasmiineae</taxon>
        <taxon>Omphalotaceae</taxon>
        <taxon>Lentinula</taxon>
    </lineage>
</organism>
<dbReference type="PANTHER" id="PTHR45949">
    <property type="entry name" value="SORTING NEXIN-4"/>
    <property type="match status" value="1"/>
</dbReference>
<evidence type="ECO:0000256" key="2">
    <source>
        <dbReference type="ARBA" id="ARBA00023121"/>
    </source>
</evidence>
<comment type="caution">
    <text evidence="6">The sequence shown here is derived from an EMBL/GenBank/DDBJ whole genome shotgun (WGS) entry which is preliminary data.</text>
</comment>
<dbReference type="InterPro" id="IPR027267">
    <property type="entry name" value="AH/BAR_dom_sf"/>
</dbReference>
<gene>
    <name evidence="6" type="ORF">F5050DRAFT_1810697</name>
</gene>
<evidence type="ECO:0000256" key="1">
    <source>
        <dbReference type="ARBA" id="ARBA00004184"/>
    </source>
</evidence>
<dbReference type="EMBL" id="MU790780">
    <property type="protein sequence ID" value="KAJ3993251.1"/>
    <property type="molecule type" value="Genomic_DNA"/>
</dbReference>
<name>A0ABQ8Q3P7_9AGAR</name>
<evidence type="ECO:0000313" key="6">
    <source>
        <dbReference type="EMBL" id="KAJ3993251.1"/>
    </source>
</evidence>
<protein>
    <recommendedName>
        <fullName evidence="4">Sorting nexin-4</fullName>
    </recommendedName>
    <alternativeName>
        <fullName evidence="5">Autophagy-related protein 24</fullName>
    </alternativeName>
</protein>
<evidence type="ECO:0000256" key="4">
    <source>
        <dbReference type="ARBA" id="ARBA00040748"/>
    </source>
</evidence>
<sequence length="222" mass="24870">GNPESGEDLTADYHDLAVAVQGLGFLESGITDPLNHFSNTLLEFSALFRHTTQTTTDPFLIQLHSLLTYSHANRAVLKLRDQKQLDFEELSDYLSGVSAERDRLAAIINGHAGSSGLGLGSYLKDRMDAIRGADDDRSRVEKMKKLDVKIKELQDAVTTAHETSDAFSDETLREQHVFQHAKEAEMKEMLGNLADGQIEFYKAAMEEWDRIIPVIQRIHVDV</sequence>
<comment type="subcellular location">
    <subcellularLocation>
        <location evidence="1">Endomembrane system</location>
        <topology evidence="1">Peripheral membrane protein</topology>
    </subcellularLocation>
</comment>
<evidence type="ECO:0000313" key="7">
    <source>
        <dbReference type="Proteomes" id="UP001163828"/>
    </source>
</evidence>
<keyword evidence="3" id="KW-0472">Membrane</keyword>
<dbReference type="Gene3D" id="1.20.1270.60">
    <property type="entry name" value="Arfaptin homology (AH) domain/BAR domain"/>
    <property type="match status" value="1"/>
</dbReference>
<keyword evidence="7" id="KW-1185">Reference proteome</keyword>
<dbReference type="Proteomes" id="UP001163828">
    <property type="component" value="Unassembled WGS sequence"/>
</dbReference>
<evidence type="ECO:0000256" key="3">
    <source>
        <dbReference type="ARBA" id="ARBA00023136"/>
    </source>
</evidence>
<evidence type="ECO:0000256" key="5">
    <source>
        <dbReference type="ARBA" id="ARBA00041273"/>
    </source>
</evidence>
<proteinExistence type="predicted"/>
<accession>A0ABQ8Q3P7</accession>
<dbReference type="SUPFAM" id="SSF103657">
    <property type="entry name" value="BAR/IMD domain-like"/>
    <property type="match status" value="1"/>
</dbReference>
<keyword evidence="2" id="KW-0446">Lipid-binding</keyword>